<reference evidence="3 4" key="1">
    <citation type="submission" date="2024-04" db="EMBL/GenBank/DDBJ databases">
        <title>Novel species of the genus Ideonella isolated from streams.</title>
        <authorList>
            <person name="Lu H."/>
        </authorList>
    </citation>
    <scope>NUCLEOTIDE SEQUENCE [LARGE SCALE GENOMIC DNA]</scope>
    <source>
        <strain evidence="3 4">BYS139W</strain>
    </source>
</reference>
<accession>A0ABU9BEP8</accession>
<dbReference type="EMBL" id="JBBUTF010000018">
    <property type="protein sequence ID" value="MEK8027993.1"/>
    <property type="molecule type" value="Genomic_DNA"/>
</dbReference>
<evidence type="ECO:0000256" key="1">
    <source>
        <dbReference type="SAM" id="MobiDB-lite"/>
    </source>
</evidence>
<name>A0ABU9BEP8_9BURK</name>
<sequence>MAGNADQVFLRAFRWFDAALTHLQAQLPAAPALPGVPSMEALALALRARLGLGLELTEATVDPAALRASNPVAQSLAMATLITGETLAALRTLGEVLGHLQAGQAELGDLVKVVRQIDRLLHADSGQPPSAYALAKLLLILSGDADAPSTARPAARLVRIVCGQAPDAALADATVVERQALLGLALIIVGTVIDRGHGRATAGAGLPAAPGAALRRAAARGPRASRAPIPLPASQLSREFTLARADDGSRSLTLQLGYDGAAVPPRVHARLRGDLRDERALGDGEFRIGLGARSEVTVTLALPALDPLPASLPQPVFDGALQLGLRFGRRSTAQPLVLGPADGTRFEIGELSGAIVLDDLQPALDFDLRDSRLVLRLGDDPLLGAVLGDEITVGLSFGLRADTAGGLRIKDGTGLRATVPLEPIPGSPLQIPFLTVELRTLDGLDRMEVELSGSFALKLGPFQGSVERLGTLLKLEHLLAGDPDVRWALKPPSGAGLAIDAGVLKGGGFLLFDPDRGEYGGVLDLKLMQIGIKAIALLNTHHPQGWSLLLIIAANLPPIQLGFGFTLTGLGGLVGVQHTVDRDVLSQGLASGALDSFLFPQDPVANAPQLFNQLRVIFPFKAGGFVIGPMLELGWGTPSLVTARVGLLIEPTQVVFVGQVIVQLPPLVDSGLAILRLQVDFAGGVVFSPLQIWFDGVLRDSRVLFIGLHGQFAFRARFGDQPTFLISAGGFHPRYTDLPPGLPSPFQRVGCAFSIGIVGVSFDGYFAVTSATVQAGAELHVWGDVGIASFDGGLGFNALVEMVPTFRFEVDIHVWAGVEVFGLDFASVDIYGLLAGPGRWHLVGRARIHTPWPLPDFSFHVDEAWGDEPATPVRTVRLIDALRPELENPANWSAQLAASGLAGATFAKPPAGEAAGLIAHPDAVLQFTQKRLPLGKALDKIGSDAIAGPRQIAIERVLFGEAARLPDRVLDDSFAAAQFLHQTADERLSRPSFDRFASGVECGQRQYGFGAAVGGDFLYEEVNLSTPREDGSLLALAGLRSRAQLDRVLDAGAAGRSPLRRPRGLRPEDAAPLRVQPPPLAALDPGRGTLVAGALGGRAGPSWFHALDAADGRLVVEQFETAF</sequence>
<dbReference type="Pfam" id="PF20248">
    <property type="entry name" value="DUF6603"/>
    <property type="match status" value="1"/>
</dbReference>
<organism evidence="3 4">
    <name type="scientific">Pseudaquabacterium rugosum</name>
    <dbReference type="NCBI Taxonomy" id="2984194"/>
    <lineage>
        <taxon>Bacteria</taxon>
        <taxon>Pseudomonadati</taxon>
        <taxon>Pseudomonadota</taxon>
        <taxon>Betaproteobacteria</taxon>
        <taxon>Burkholderiales</taxon>
        <taxon>Sphaerotilaceae</taxon>
        <taxon>Pseudaquabacterium</taxon>
    </lineage>
</organism>
<dbReference type="RefSeq" id="WP_341375776.1">
    <property type="nucleotide sequence ID" value="NZ_JBBUTF010000018.1"/>
</dbReference>
<gene>
    <name evidence="3" type="ORF">AACH11_18685</name>
</gene>
<protein>
    <submittedName>
        <fullName evidence="3">DUF6603 domain-containing protein</fullName>
    </submittedName>
</protein>
<evidence type="ECO:0000313" key="4">
    <source>
        <dbReference type="Proteomes" id="UP001368500"/>
    </source>
</evidence>
<proteinExistence type="predicted"/>
<evidence type="ECO:0000313" key="3">
    <source>
        <dbReference type="EMBL" id="MEK8027993.1"/>
    </source>
</evidence>
<keyword evidence="4" id="KW-1185">Reference proteome</keyword>
<dbReference type="Proteomes" id="UP001368500">
    <property type="component" value="Unassembled WGS sequence"/>
</dbReference>
<feature type="domain" description="DUF6603" evidence="2">
    <location>
        <begin position="428"/>
        <end position="983"/>
    </location>
</feature>
<comment type="caution">
    <text evidence="3">The sequence shown here is derived from an EMBL/GenBank/DDBJ whole genome shotgun (WGS) entry which is preliminary data.</text>
</comment>
<dbReference type="InterPro" id="IPR046538">
    <property type="entry name" value="DUF6603"/>
</dbReference>
<feature type="region of interest" description="Disordered" evidence="1">
    <location>
        <begin position="1054"/>
        <end position="1079"/>
    </location>
</feature>
<evidence type="ECO:0000259" key="2">
    <source>
        <dbReference type="Pfam" id="PF20248"/>
    </source>
</evidence>